<dbReference type="PANTHER" id="PTHR13255:SF0">
    <property type="entry name" value="ATAXIN-10"/>
    <property type="match status" value="1"/>
</dbReference>
<sequence length="463" mass="51593">MEKYKEAIRSVTEDHELSRGHADSRSKEHLLNTILEHSKKKHYLDEFGTNNQLVESLISPLRDESMYLSVTTIQTLRILRNSCAKRDKNQQKCLKFNAHEEVVKSLNHVLNIDTLETTHELDAPSRRIKTMNLKLRREFILYSVQFLCNFTTSNLATSKKLWKIAFPTLMEELLKTMDDNVFAASAALVHNCIACDPALMVDVIHRWDKTVSHSRKGRKGSSKRKASEEGDDEKAQWIVTICRLALGAGNILSLFDATLSRSKGLNEATTLLQATESAVHQIANQDGRGGVAWSSIVHESAIEGMVDIITRFVGDRSISLAALTALSLLFESGLAVANPESIISNLRGNTLPSLLYLLRTSADGPLLGAILRLASALGKMNLAEALDIKIDRDTGKKLLEILAGDDRQLAQWSAKTIKEIVRRNAGARNICIELTATQNIEQNMLQEVGLEILVEKTSRQLQF</sequence>
<evidence type="ECO:0000313" key="2">
    <source>
        <dbReference type="EMBL" id="KAJ8905396.1"/>
    </source>
</evidence>
<protein>
    <submittedName>
        <fullName evidence="2">Uncharacterized protein</fullName>
    </submittedName>
</protein>
<reference evidence="2 3" key="1">
    <citation type="journal article" date="2023" name="Nat. Commun.">
        <title>Origin of minicircular mitochondrial genomes in red algae.</title>
        <authorList>
            <person name="Lee Y."/>
            <person name="Cho C.H."/>
            <person name="Lee Y.M."/>
            <person name="Park S.I."/>
            <person name="Yang J.H."/>
            <person name="West J.A."/>
            <person name="Bhattacharya D."/>
            <person name="Yoon H.S."/>
        </authorList>
    </citation>
    <scope>NUCLEOTIDE SEQUENCE [LARGE SCALE GENOMIC DNA]</scope>
    <source>
        <strain evidence="2 3">CCMP1338</strain>
        <tissue evidence="2">Whole cell</tissue>
    </source>
</reference>
<proteinExistence type="predicted"/>
<comment type="caution">
    <text evidence="2">The sequence shown here is derived from an EMBL/GenBank/DDBJ whole genome shotgun (WGS) entry which is preliminary data.</text>
</comment>
<name>A0AAV8UXZ0_9RHOD</name>
<dbReference type="AlphaFoldDB" id="A0AAV8UXZ0"/>
<dbReference type="PANTHER" id="PTHR13255">
    <property type="entry name" value="ATAXIN-10"/>
    <property type="match status" value="1"/>
</dbReference>
<dbReference type="GO" id="GO:0005829">
    <property type="term" value="C:cytosol"/>
    <property type="evidence" value="ECO:0007669"/>
    <property type="project" value="TreeGrafter"/>
</dbReference>
<evidence type="ECO:0000256" key="1">
    <source>
        <dbReference type="SAM" id="MobiDB-lite"/>
    </source>
</evidence>
<dbReference type="InterPro" id="IPR051374">
    <property type="entry name" value="Ataxin-10/CTR86_families"/>
</dbReference>
<dbReference type="Gene3D" id="1.25.10.10">
    <property type="entry name" value="Leucine-rich Repeat Variant"/>
    <property type="match status" value="1"/>
</dbReference>
<dbReference type="InterPro" id="IPR011989">
    <property type="entry name" value="ARM-like"/>
</dbReference>
<gene>
    <name evidence="2" type="ORF">NDN08_001903</name>
</gene>
<dbReference type="SUPFAM" id="SSF48371">
    <property type="entry name" value="ARM repeat"/>
    <property type="match status" value="1"/>
</dbReference>
<dbReference type="Proteomes" id="UP001157974">
    <property type="component" value="Unassembled WGS sequence"/>
</dbReference>
<organism evidence="2 3">
    <name type="scientific">Rhodosorus marinus</name>
    <dbReference type="NCBI Taxonomy" id="101924"/>
    <lineage>
        <taxon>Eukaryota</taxon>
        <taxon>Rhodophyta</taxon>
        <taxon>Stylonematophyceae</taxon>
        <taxon>Stylonematales</taxon>
        <taxon>Stylonemataceae</taxon>
        <taxon>Rhodosorus</taxon>
    </lineage>
</organism>
<feature type="region of interest" description="Disordered" evidence="1">
    <location>
        <begin position="1"/>
        <end position="23"/>
    </location>
</feature>
<keyword evidence="3" id="KW-1185">Reference proteome</keyword>
<accession>A0AAV8UXZ0</accession>
<dbReference type="InterPro" id="IPR016024">
    <property type="entry name" value="ARM-type_fold"/>
</dbReference>
<dbReference type="EMBL" id="JAMWBK010000005">
    <property type="protein sequence ID" value="KAJ8905396.1"/>
    <property type="molecule type" value="Genomic_DNA"/>
</dbReference>
<evidence type="ECO:0000313" key="3">
    <source>
        <dbReference type="Proteomes" id="UP001157974"/>
    </source>
</evidence>